<dbReference type="PANTHER" id="PTHR43433">
    <property type="entry name" value="HYDROLASE, ALPHA/BETA FOLD FAMILY PROTEIN"/>
    <property type="match status" value="1"/>
</dbReference>
<dbReference type="GO" id="GO:0046503">
    <property type="term" value="P:glycerolipid catabolic process"/>
    <property type="evidence" value="ECO:0007669"/>
    <property type="project" value="TreeGrafter"/>
</dbReference>
<dbReference type="InterPro" id="IPR050471">
    <property type="entry name" value="AB_hydrolase"/>
</dbReference>
<organism evidence="2 3">
    <name type="scientific">Streptacidiphilus jiangxiensis</name>
    <dbReference type="NCBI Taxonomy" id="235985"/>
    <lineage>
        <taxon>Bacteria</taxon>
        <taxon>Bacillati</taxon>
        <taxon>Actinomycetota</taxon>
        <taxon>Actinomycetes</taxon>
        <taxon>Kitasatosporales</taxon>
        <taxon>Streptomycetaceae</taxon>
        <taxon>Streptacidiphilus</taxon>
    </lineage>
</organism>
<dbReference type="RefSeq" id="WP_042447935.1">
    <property type="nucleotide sequence ID" value="NZ_BBPN01000013.1"/>
</dbReference>
<dbReference type="GO" id="GO:0004806">
    <property type="term" value="F:triacylglycerol lipase activity"/>
    <property type="evidence" value="ECO:0007669"/>
    <property type="project" value="TreeGrafter"/>
</dbReference>
<evidence type="ECO:0000313" key="3">
    <source>
        <dbReference type="Proteomes" id="UP000183015"/>
    </source>
</evidence>
<dbReference type="OrthoDB" id="8957634at2"/>
<gene>
    <name evidence="2" type="ORF">SAMN05414137_108148</name>
</gene>
<accession>A0A1H7PWJ1</accession>
<dbReference type="PANTHER" id="PTHR43433:SF5">
    <property type="entry name" value="AB HYDROLASE-1 DOMAIN-CONTAINING PROTEIN"/>
    <property type="match status" value="1"/>
</dbReference>
<dbReference type="SUPFAM" id="SSF53474">
    <property type="entry name" value="alpha/beta-Hydrolases"/>
    <property type="match status" value="1"/>
</dbReference>
<proteinExistence type="predicted"/>
<dbReference type="AlphaFoldDB" id="A0A1H7PWJ1"/>
<reference evidence="3" key="1">
    <citation type="submission" date="2016-10" db="EMBL/GenBank/DDBJ databases">
        <authorList>
            <person name="Varghese N."/>
        </authorList>
    </citation>
    <scope>NUCLEOTIDE SEQUENCE [LARGE SCALE GENOMIC DNA]</scope>
    <source>
        <strain evidence="3">DSM 45096 / BCRC 16803 / CGMCC 4.1857 / CIP 109030 / JCM 12277 / KCTC 19219 / NBRC 100920 / 33214</strain>
    </source>
</reference>
<dbReference type="eggNOG" id="COG2267">
    <property type="taxonomic scope" value="Bacteria"/>
</dbReference>
<protein>
    <submittedName>
        <fullName evidence="2">Pimeloyl-ACP methyl ester carboxylesterase</fullName>
    </submittedName>
</protein>
<dbReference type="EMBL" id="FOAZ01000008">
    <property type="protein sequence ID" value="SEL39754.1"/>
    <property type="molecule type" value="Genomic_DNA"/>
</dbReference>
<name>A0A1H7PWJ1_STRJI</name>
<feature type="domain" description="AB hydrolase-1" evidence="1">
    <location>
        <begin position="22"/>
        <end position="269"/>
    </location>
</feature>
<dbReference type="Proteomes" id="UP000183015">
    <property type="component" value="Unassembled WGS sequence"/>
</dbReference>
<keyword evidence="3" id="KW-1185">Reference proteome</keyword>
<evidence type="ECO:0000259" key="1">
    <source>
        <dbReference type="Pfam" id="PF00561"/>
    </source>
</evidence>
<sequence>MPRAQVNGIELEYETFGDPEHPTLLLIMGLGAQMIAWDERLCRRLAVEGFHVVRYDNRDSGLSTFLDTVPQPDLGAIFGGDPSSAPYLLSDLADDALALLGVLGVDRAHVVGASMGGMIAQQLVIDHPERVLSLCSIMSRPGDPTTGQPSPEAAAVLMRPRAIDRATAIESNVQASRTIGSPDYPRDEEELRAYVARAYDRSSRSDGFARQLAAIVASPDRTPGLAEVVAPTLVIHGEADRLVDVSGGRATAAAVPKAELLTLEGMGHDLPAALWPRIVPAIAANARAGEALQAG</sequence>
<dbReference type="Pfam" id="PF00561">
    <property type="entry name" value="Abhydrolase_1"/>
    <property type="match status" value="1"/>
</dbReference>
<dbReference type="Gene3D" id="3.40.50.1820">
    <property type="entry name" value="alpha/beta hydrolase"/>
    <property type="match status" value="1"/>
</dbReference>
<dbReference type="InterPro" id="IPR000073">
    <property type="entry name" value="AB_hydrolase_1"/>
</dbReference>
<dbReference type="InterPro" id="IPR029058">
    <property type="entry name" value="AB_hydrolase_fold"/>
</dbReference>
<dbReference type="STRING" id="235985.SAMN05414137_108148"/>
<evidence type="ECO:0000313" key="2">
    <source>
        <dbReference type="EMBL" id="SEL39754.1"/>
    </source>
</evidence>